<dbReference type="EMBL" id="MHTY01000023">
    <property type="protein sequence ID" value="OHA68568.1"/>
    <property type="molecule type" value="Genomic_DNA"/>
</dbReference>
<evidence type="ECO:0000256" key="10">
    <source>
        <dbReference type="SAM" id="SignalP"/>
    </source>
</evidence>
<dbReference type="PRINTS" id="PR00725">
    <property type="entry name" value="DADACBPTASE1"/>
</dbReference>
<dbReference type="GO" id="GO:0009002">
    <property type="term" value="F:serine-type D-Ala-D-Ala carboxypeptidase activity"/>
    <property type="evidence" value="ECO:0007669"/>
    <property type="project" value="InterPro"/>
</dbReference>
<proteinExistence type="inferred from homology"/>
<dbReference type="GO" id="GO:0071555">
    <property type="term" value="P:cell wall organization"/>
    <property type="evidence" value="ECO:0007669"/>
    <property type="project" value="UniProtKB-KW"/>
</dbReference>
<dbReference type="PANTHER" id="PTHR21581">
    <property type="entry name" value="D-ALANYL-D-ALANINE CARBOXYPEPTIDASE"/>
    <property type="match status" value="1"/>
</dbReference>
<dbReference type="InterPro" id="IPR018044">
    <property type="entry name" value="Peptidase_S11"/>
</dbReference>
<dbReference type="PANTHER" id="PTHR21581:SF6">
    <property type="entry name" value="TRAFFICKING PROTEIN PARTICLE COMPLEX SUBUNIT 12"/>
    <property type="match status" value="1"/>
</dbReference>
<comment type="similarity">
    <text evidence="1 9">Belongs to the peptidase S11 family.</text>
</comment>
<feature type="signal peptide" evidence="10">
    <location>
        <begin position="1"/>
        <end position="20"/>
    </location>
</feature>
<organism evidence="12 13">
    <name type="scientific">Candidatus Wildermuthbacteria bacterium RIFCSPHIGHO2_02_FULL_48_16</name>
    <dbReference type="NCBI Taxonomy" id="1802453"/>
    <lineage>
        <taxon>Bacteria</taxon>
        <taxon>Candidatus Wildermuthiibacteriota</taxon>
    </lineage>
</organism>
<evidence type="ECO:0000313" key="12">
    <source>
        <dbReference type="EMBL" id="OHA68568.1"/>
    </source>
</evidence>
<evidence type="ECO:0000256" key="3">
    <source>
        <dbReference type="ARBA" id="ARBA00022801"/>
    </source>
</evidence>
<evidence type="ECO:0000256" key="9">
    <source>
        <dbReference type="RuleBase" id="RU004016"/>
    </source>
</evidence>
<protein>
    <recommendedName>
        <fullName evidence="11">Peptidase S11 D-alanyl-D-alanine carboxypeptidase A N-terminal domain-containing protein</fullName>
    </recommendedName>
</protein>
<keyword evidence="4" id="KW-0133">Cell shape</keyword>
<keyword evidence="2 10" id="KW-0732">Signal</keyword>
<evidence type="ECO:0000259" key="11">
    <source>
        <dbReference type="Pfam" id="PF00768"/>
    </source>
</evidence>
<dbReference type="Gene3D" id="3.40.710.10">
    <property type="entry name" value="DD-peptidase/beta-lactamase superfamily"/>
    <property type="match status" value="1"/>
</dbReference>
<dbReference type="AlphaFoldDB" id="A0A1G2R7N3"/>
<keyword evidence="5" id="KW-0573">Peptidoglycan synthesis</keyword>
<feature type="chain" id="PRO_5009584218" description="Peptidase S11 D-alanyl-D-alanine carboxypeptidase A N-terminal domain-containing protein" evidence="10">
    <location>
        <begin position="21"/>
        <end position="329"/>
    </location>
</feature>
<evidence type="ECO:0000256" key="1">
    <source>
        <dbReference type="ARBA" id="ARBA00007164"/>
    </source>
</evidence>
<keyword evidence="3" id="KW-0378">Hydrolase</keyword>
<dbReference type="GO" id="GO:0006508">
    <property type="term" value="P:proteolysis"/>
    <property type="evidence" value="ECO:0007669"/>
    <property type="project" value="InterPro"/>
</dbReference>
<feature type="active site" description="Proton acceptor" evidence="7">
    <location>
        <position position="109"/>
    </location>
</feature>
<dbReference type="GO" id="GO:0009252">
    <property type="term" value="P:peptidoglycan biosynthetic process"/>
    <property type="evidence" value="ECO:0007669"/>
    <property type="project" value="UniProtKB-KW"/>
</dbReference>
<dbReference type="InterPro" id="IPR001967">
    <property type="entry name" value="Peptidase_S11_N"/>
</dbReference>
<name>A0A1G2R7N3_9BACT</name>
<accession>A0A1G2R7N3</accession>
<evidence type="ECO:0000256" key="2">
    <source>
        <dbReference type="ARBA" id="ARBA00022729"/>
    </source>
</evidence>
<evidence type="ECO:0000256" key="8">
    <source>
        <dbReference type="PIRSR" id="PIRSR618044-2"/>
    </source>
</evidence>
<dbReference type="SUPFAM" id="SSF56601">
    <property type="entry name" value="beta-lactamase/transpeptidase-like"/>
    <property type="match status" value="1"/>
</dbReference>
<evidence type="ECO:0000256" key="5">
    <source>
        <dbReference type="ARBA" id="ARBA00022984"/>
    </source>
</evidence>
<evidence type="ECO:0000313" key="13">
    <source>
        <dbReference type="Proteomes" id="UP000178529"/>
    </source>
</evidence>
<comment type="caution">
    <text evidence="12">The sequence shown here is derived from an EMBL/GenBank/DDBJ whole genome shotgun (WGS) entry which is preliminary data.</text>
</comment>
<keyword evidence="6" id="KW-0961">Cell wall biogenesis/degradation</keyword>
<feature type="active site" description="Acyl-ester intermediate" evidence="7">
    <location>
        <position position="106"/>
    </location>
</feature>
<dbReference type="Pfam" id="PF00768">
    <property type="entry name" value="Peptidase_S11"/>
    <property type="match status" value="1"/>
</dbReference>
<gene>
    <name evidence="12" type="ORF">A3J68_02075</name>
</gene>
<dbReference type="GO" id="GO:0008360">
    <property type="term" value="P:regulation of cell shape"/>
    <property type="evidence" value="ECO:0007669"/>
    <property type="project" value="UniProtKB-KW"/>
</dbReference>
<sequence>MSKNTKYFAAAFLLSMPLWAGLNLFSQNLENTFFLSALSSHPEVLAAQTSQWELQKILLQEKLRRDNSVPFADILAKAAFSLYVDERGRTKILYAKNQDQPLPIASLSKLMTGYVVTKYFPPQEILTVTKEAIAKEENTGDFRVGEKFFVKDLLHSLLIESSNDAAAALALSWGRETFLNTMNDETASLGLKETFFADEAGVDPNTPEANINAASAKALSELPRHILTNAPEVFEILGLSAYRLSTSQGTFHHTVKTTNDLLISNGWPAKVLGGKTGWTPLAQGCLLLILEAPNQNGYVINVILGAEDRFGQMKNLVDWTFKAYEWKPL</sequence>
<feature type="domain" description="Peptidase S11 D-alanyl-D-alanine carboxypeptidase A N-terminal" evidence="11">
    <location>
        <begin position="86"/>
        <end position="307"/>
    </location>
</feature>
<dbReference type="InterPro" id="IPR012338">
    <property type="entry name" value="Beta-lactam/transpept-like"/>
</dbReference>
<dbReference type="Proteomes" id="UP000178529">
    <property type="component" value="Unassembled WGS sequence"/>
</dbReference>
<feature type="binding site" evidence="8">
    <location>
        <position position="275"/>
    </location>
    <ligand>
        <name>substrate</name>
    </ligand>
</feature>
<evidence type="ECO:0000256" key="6">
    <source>
        <dbReference type="ARBA" id="ARBA00023316"/>
    </source>
</evidence>
<evidence type="ECO:0000256" key="7">
    <source>
        <dbReference type="PIRSR" id="PIRSR618044-1"/>
    </source>
</evidence>
<reference evidence="12 13" key="1">
    <citation type="journal article" date="2016" name="Nat. Commun.">
        <title>Thousands of microbial genomes shed light on interconnected biogeochemical processes in an aquifer system.</title>
        <authorList>
            <person name="Anantharaman K."/>
            <person name="Brown C.T."/>
            <person name="Hug L.A."/>
            <person name="Sharon I."/>
            <person name="Castelle C.J."/>
            <person name="Probst A.J."/>
            <person name="Thomas B.C."/>
            <person name="Singh A."/>
            <person name="Wilkins M.J."/>
            <person name="Karaoz U."/>
            <person name="Brodie E.L."/>
            <person name="Williams K.H."/>
            <person name="Hubbard S.S."/>
            <person name="Banfield J.F."/>
        </authorList>
    </citation>
    <scope>NUCLEOTIDE SEQUENCE [LARGE SCALE GENOMIC DNA]</scope>
</reference>
<evidence type="ECO:0000256" key="4">
    <source>
        <dbReference type="ARBA" id="ARBA00022960"/>
    </source>
</evidence>
<feature type="active site" evidence="7">
    <location>
        <position position="161"/>
    </location>
</feature>